<dbReference type="AlphaFoldDB" id="A0A836CMZ1"/>
<comment type="caution">
    <text evidence="2">The sequence shown here is derived from an EMBL/GenBank/DDBJ whole genome shotgun (WGS) entry which is preliminary data.</text>
</comment>
<gene>
    <name evidence="2" type="ORF">JKP88DRAFT_233459</name>
</gene>
<dbReference type="EMBL" id="JAFCMP010000054">
    <property type="protein sequence ID" value="KAG5189281.1"/>
    <property type="molecule type" value="Genomic_DNA"/>
</dbReference>
<evidence type="ECO:0000256" key="1">
    <source>
        <dbReference type="SAM" id="MobiDB-lite"/>
    </source>
</evidence>
<evidence type="ECO:0000313" key="3">
    <source>
        <dbReference type="Proteomes" id="UP000664859"/>
    </source>
</evidence>
<organism evidence="2 3">
    <name type="scientific">Tribonema minus</name>
    <dbReference type="NCBI Taxonomy" id="303371"/>
    <lineage>
        <taxon>Eukaryota</taxon>
        <taxon>Sar</taxon>
        <taxon>Stramenopiles</taxon>
        <taxon>Ochrophyta</taxon>
        <taxon>PX clade</taxon>
        <taxon>Xanthophyceae</taxon>
        <taxon>Tribonematales</taxon>
        <taxon>Tribonemataceae</taxon>
        <taxon>Tribonema</taxon>
    </lineage>
</organism>
<name>A0A836CMZ1_9STRA</name>
<proteinExistence type="predicted"/>
<sequence length="213" mass="22703">MSMREHNQRVMGTSAHAFPTLVKARSHSPTAAASSLASLHMRRSNSVQSWVEVKHSLPGPQAPLLRAPMVPASPPLPLHATYQRPKFIGSNAPHQQYHIAHQQQYQQRAAAAAMAAMGGMSTSTLPPQTPNFNRDSFSDLMRMIPIIGPSHLGSGGTLCNGSGAPNVPVAVVNAMAAAPFGADLLAKKKRRRSRGGESSNEDEGVRELKTSSS</sequence>
<protein>
    <submittedName>
        <fullName evidence="2">Uncharacterized protein</fullName>
    </submittedName>
</protein>
<feature type="region of interest" description="Disordered" evidence="1">
    <location>
        <begin position="183"/>
        <end position="213"/>
    </location>
</feature>
<accession>A0A836CMZ1</accession>
<reference evidence="2" key="1">
    <citation type="submission" date="2021-02" db="EMBL/GenBank/DDBJ databases">
        <title>First Annotated Genome of the Yellow-green Alga Tribonema minus.</title>
        <authorList>
            <person name="Mahan K.M."/>
        </authorList>
    </citation>
    <scope>NUCLEOTIDE SEQUENCE</scope>
    <source>
        <strain evidence="2">UTEX B ZZ1240</strain>
    </source>
</reference>
<feature type="compositionally biased region" description="Basic and acidic residues" evidence="1">
    <location>
        <begin position="203"/>
        <end position="213"/>
    </location>
</feature>
<evidence type="ECO:0000313" key="2">
    <source>
        <dbReference type="EMBL" id="KAG5189281.1"/>
    </source>
</evidence>
<dbReference type="Proteomes" id="UP000664859">
    <property type="component" value="Unassembled WGS sequence"/>
</dbReference>
<keyword evidence="3" id="KW-1185">Reference proteome</keyword>